<dbReference type="EMBL" id="FWWU01000009">
    <property type="protein sequence ID" value="SMB94974.1"/>
    <property type="molecule type" value="Genomic_DNA"/>
</dbReference>
<keyword evidence="7" id="KW-0378">Hydrolase</keyword>
<keyword evidence="7" id="KW-0326">Glycosidase</keyword>
<protein>
    <submittedName>
        <fullName evidence="7">Glycosidase</fullName>
    </submittedName>
</protein>
<feature type="signal peptide" evidence="5">
    <location>
        <begin position="1"/>
        <end position="24"/>
    </location>
</feature>
<evidence type="ECO:0000313" key="7">
    <source>
        <dbReference type="EMBL" id="SMB94974.1"/>
    </source>
</evidence>
<evidence type="ECO:0000259" key="6">
    <source>
        <dbReference type="PROSITE" id="PS50853"/>
    </source>
</evidence>
<dbReference type="SUPFAM" id="SSF51445">
    <property type="entry name" value="(Trans)glycosidases"/>
    <property type="match status" value="1"/>
</dbReference>
<dbReference type="AlphaFoldDB" id="A0A1W1VPY6"/>
<evidence type="ECO:0000256" key="2">
    <source>
        <dbReference type="ARBA" id="ARBA00022723"/>
    </source>
</evidence>
<dbReference type="InterPro" id="IPR006047">
    <property type="entry name" value="GH13_cat_dom"/>
</dbReference>
<dbReference type="InterPro" id="IPR013784">
    <property type="entry name" value="Carb-bd-like_fold"/>
</dbReference>
<dbReference type="GO" id="GO:0030246">
    <property type="term" value="F:carbohydrate binding"/>
    <property type="evidence" value="ECO:0007669"/>
    <property type="project" value="InterPro"/>
</dbReference>
<dbReference type="PROSITE" id="PS50853">
    <property type="entry name" value="FN3"/>
    <property type="match status" value="1"/>
</dbReference>
<dbReference type="SUPFAM" id="SSF49265">
    <property type="entry name" value="Fibronectin type III"/>
    <property type="match status" value="1"/>
</dbReference>
<feature type="chain" id="PRO_5012619243" evidence="5">
    <location>
        <begin position="25"/>
        <end position="1023"/>
    </location>
</feature>
<evidence type="ECO:0000256" key="3">
    <source>
        <dbReference type="ARBA" id="ARBA00022729"/>
    </source>
</evidence>
<keyword evidence="2" id="KW-0479">Metal-binding</keyword>
<dbReference type="Gene3D" id="3.20.20.80">
    <property type="entry name" value="Glycosidases"/>
    <property type="match status" value="1"/>
</dbReference>
<dbReference type="GO" id="GO:0005975">
    <property type="term" value="P:carbohydrate metabolic process"/>
    <property type="evidence" value="ECO:0007669"/>
    <property type="project" value="InterPro"/>
</dbReference>
<dbReference type="PANTHER" id="PTHR10357">
    <property type="entry name" value="ALPHA-AMYLASE FAMILY MEMBER"/>
    <property type="match status" value="1"/>
</dbReference>
<dbReference type="STRING" id="695939.SAMN00790413_02631"/>
<reference evidence="7 8" key="1">
    <citation type="submission" date="2017-04" db="EMBL/GenBank/DDBJ databases">
        <authorList>
            <person name="Afonso C.L."/>
            <person name="Miller P.J."/>
            <person name="Scott M.A."/>
            <person name="Spackman E."/>
            <person name="Goraichik I."/>
            <person name="Dimitrov K.M."/>
            <person name="Suarez D.L."/>
            <person name="Swayne D.E."/>
        </authorList>
    </citation>
    <scope>NUCLEOTIDE SEQUENCE [LARGE SCALE GENOMIC DNA]</scope>
    <source>
        <strain evidence="7 8">KR-140</strain>
    </source>
</reference>
<dbReference type="PROSITE" id="PS51257">
    <property type="entry name" value="PROKAR_LIPOPROTEIN"/>
    <property type="match status" value="1"/>
</dbReference>
<dbReference type="GO" id="GO:0016798">
    <property type="term" value="F:hydrolase activity, acting on glycosyl bonds"/>
    <property type="evidence" value="ECO:0007669"/>
    <property type="project" value="UniProtKB-KW"/>
</dbReference>
<gene>
    <name evidence="7" type="ORF">SAMN00790413_02631</name>
</gene>
<dbReference type="InterPro" id="IPR036116">
    <property type="entry name" value="FN3_sf"/>
</dbReference>
<dbReference type="SMART" id="SM00642">
    <property type="entry name" value="Aamy"/>
    <property type="match status" value="1"/>
</dbReference>
<feature type="region of interest" description="Disordered" evidence="4">
    <location>
        <begin position="56"/>
        <end position="75"/>
    </location>
</feature>
<feature type="compositionally biased region" description="Low complexity" evidence="4">
    <location>
        <begin position="56"/>
        <end position="65"/>
    </location>
</feature>
<dbReference type="GO" id="GO:0046872">
    <property type="term" value="F:metal ion binding"/>
    <property type="evidence" value="ECO:0007669"/>
    <property type="project" value="UniProtKB-KW"/>
</dbReference>
<evidence type="ECO:0000313" key="8">
    <source>
        <dbReference type="Proteomes" id="UP000192582"/>
    </source>
</evidence>
<dbReference type="InterPro" id="IPR013783">
    <property type="entry name" value="Ig-like_fold"/>
</dbReference>
<feature type="domain" description="Fibronectin type-III" evidence="6">
    <location>
        <begin position="537"/>
        <end position="635"/>
    </location>
</feature>
<dbReference type="InterPro" id="IPR017853">
    <property type="entry name" value="GH"/>
</dbReference>
<evidence type="ECO:0000256" key="4">
    <source>
        <dbReference type="SAM" id="MobiDB-lite"/>
    </source>
</evidence>
<proteinExistence type="predicted"/>
<dbReference type="PANTHER" id="PTHR10357:SF215">
    <property type="entry name" value="ALPHA-AMYLASE 1"/>
    <property type="match status" value="1"/>
</dbReference>
<keyword evidence="8" id="KW-1185">Reference proteome</keyword>
<dbReference type="SUPFAM" id="SSF49344">
    <property type="entry name" value="CBD9-like"/>
    <property type="match status" value="1"/>
</dbReference>
<keyword evidence="3 5" id="KW-0732">Signal</keyword>
<dbReference type="Pfam" id="PF00128">
    <property type="entry name" value="Alpha-amylase"/>
    <property type="match status" value="2"/>
</dbReference>
<dbReference type="Gene3D" id="2.60.40.1120">
    <property type="entry name" value="Carboxypeptidase-like, regulatory domain"/>
    <property type="match status" value="1"/>
</dbReference>
<organism evidence="7 8">
    <name type="scientific">Deinococcus hopiensis KR-140</name>
    <dbReference type="NCBI Taxonomy" id="695939"/>
    <lineage>
        <taxon>Bacteria</taxon>
        <taxon>Thermotogati</taxon>
        <taxon>Deinococcota</taxon>
        <taxon>Deinococci</taxon>
        <taxon>Deinococcales</taxon>
        <taxon>Deinococcaceae</taxon>
        <taxon>Deinococcus</taxon>
    </lineage>
</organism>
<dbReference type="InterPro" id="IPR003961">
    <property type="entry name" value="FN3_dom"/>
</dbReference>
<evidence type="ECO:0000256" key="1">
    <source>
        <dbReference type="ARBA" id="ARBA00001913"/>
    </source>
</evidence>
<dbReference type="RefSeq" id="WP_084049852.1">
    <property type="nucleotide sequence ID" value="NZ_FWWU01000009.1"/>
</dbReference>
<sequence>MKRFQKVGRASALAALTLSLSACGQLLPPQNGGASAQDWQGEVIYFALTDRFANGDAANDNGPNRDAGDRTDKTNPLGWHGGDFSGLKAKIEEGYFQKMGFTALWISPVVLQVPAIPVSSGPTKGKAFAGYHGYWADDFFQIDPHFGTLAEYKSLVQTAHRYKLKVIQDVVVNHAGYGSTLTKDHPEWFHTQAECGASTSKDEDCALAGLPDFKQDLPEVTTYLNDFVNHWRTQTGIDGLRIDTMKHVPAAYWKQFFAAGGAGDPAKLWSVGEVFNGDPAFLAHYMNDLGAPSVFDFALYFAMKDNLSSAGGNLDRVADVFAKDGVYRDPTRLTTFVDNHDVRRFVSEVQERGGSAAQATERLDLALSLLYTSRGTPSVYQGTEIAQPGLGDPYDYVLGQGNREDMNFNALSQSTLDERLAALATARKTYPALTRGAQQELWRPNGGAPILAYRRVVGGGQPVVAVINNGDSPVDLSTLSGGGIPLLGTFAGSALTEITGRASGLKISGGKLVGTVPARTALAVTAPTGSGAAGTINPALPEVVGLRADAGDSAVQLTWTASNGASVTGYRMYVKSGSGQERLLNFAPLPKDQTTFLASGVTNDQASTFRVVTVDAQGAESKGSSVTATASSKNTVKVTFTVDARSQGNGPTELRRFDTGQQIVYPMTQSDRGIWKTDVELPLFREVKFKFGNNGAGAKNTGYEGPGQGDRSYVVGTNNNSYSGTYDFIEKPVPTGLIEGKVTAAGAALSGALVASTTADPNLNYAITFSDGSYTLFAPAGAQTLRAGADGYQERTQQVTAPKTGVNFDLVRGTSSGPKVGKYTIDGDLGDWTTPKANVQSPKEGVFGADNNWLTLQADSDDTYLYLAYTYRVAGNSALLYLDLKDGGAGKADGFDAWKRAATFSGGMGGVDAFVARYERETTQLRLVKGDTATQEVAASGYTLATSGSTAAQTVEVAIPWTALGLSVRPAGGVNVVGGIFGGEGYGAGDIVPDAGSTPPGANTIGTDAEQRRATFTQPLNVK</sequence>
<comment type="cofactor">
    <cofactor evidence="1">
        <name>Ca(2+)</name>
        <dbReference type="ChEBI" id="CHEBI:29108"/>
    </cofactor>
</comment>
<name>A0A1W1VPY6_9DEIO</name>
<dbReference type="Gene3D" id="2.60.40.10">
    <property type="entry name" value="Immunoglobulins"/>
    <property type="match status" value="1"/>
</dbReference>
<dbReference type="OrthoDB" id="53578at2"/>
<dbReference type="Proteomes" id="UP000192582">
    <property type="component" value="Unassembled WGS sequence"/>
</dbReference>
<dbReference type="SUPFAM" id="SSF49452">
    <property type="entry name" value="Starch-binding domain-like"/>
    <property type="match status" value="1"/>
</dbReference>
<accession>A0A1W1VPY6</accession>
<evidence type="ECO:0000256" key="5">
    <source>
        <dbReference type="SAM" id="SignalP"/>
    </source>
</evidence>